<dbReference type="AlphaFoldDB" id="A0A6C2D4I1"/>
<dbReference type="Proteomes" id="UP000389128">
    <property type="component" value="Unassembled WGS sequence"/>
</dbReference>
<accession>A0A6C2D4I1</accession>
<gene>
    <name evidence="1" type="ORF">ETQ85_05025</name>
</gene>
<comment type="caution">
    <text evidence="1">The sequence shown here is derived from an EMBL/GenBank/DDBJ whole genome shotgun (WGS) entry which is preliminary data.</text>
</comment>
<dbReference type="EMBL" id="SDKK01000004">
    <property type="protein sequence ID" value="TYC60764.1"/>
    <property type="molecule type" value="Genomic_DNA"/>
</dbReference>
<organism evidence="1 2">
    <name type="scientific">Zoogloea oleivorans</name>
    <dbReference type="NCBI Taxonomy" id="1552750"/>
    <lineage>
        <taxon>Bacteria</taxon>
        <taxon>Pseudomonadati</taxon>
        <taxon>Pseudomonadota</taxon>
        <taxon>Betaproteobacteria</taxon>
        <taxon>Rhodocyclales</taxon>
        <taxon>Zoogloeaceae</taxon>
        <taxon>Zoogloea</taxon>
    </lineage>
</organism>
<keyword evidence="2" id="KW-1185">Reference proteome</keyword>
<evidence type="ECO:0000313" key="2">
    <source>
        <dbReference type="Proteomes" id="UP000389128"/>
    </source>
</evidence>
<evidence type="ECO:0000313" key="1">
    <source>
        <dbReference type="EMBL" id="TYC60764.1"/>
    </source>
</evidence>
<dbReference type="RefSeq" id="WP_148577967.1">
    <property type="nucleotide sequence ID" value="NZ_JAVEUW010000036.1"/>
</dbReference>
<protein>
    <submittedName>
        <fullName evidence="1">Uncharacterized protein</fullName>
    </submittedName>
</protein>
<proteinExistence type="predicted"/>
<dbReference type="OrthoDB" id="9182091at2"/>
<reference evidence="1 2" key="1">
    <citation type="submission" date="2019-01" db="EMBL/GenBank/DDBJ databases">
        <title>Zoogloea oleivorans genome sequencing and assembly.</title>
        <authorList>
            <person name="Tancsics A."/>
            <person name="Farkas M."/>
            <person name="Kriszt B."/>
            <person name="Maroti G."/>
            <person name="Horvath B."/>
        </authorList>
    </citation>
    <scope>NUCLEOTIDE SEQUENCE [LARGE SCALE GENOMIC DNA]</scope>
    <source>
        <strain evidence="1 2">Buc</strain>
    </source>
</reference>
<sequence length="70" mass="7549">MSFIDSPIGRCEAVREMVLTDQTQRQCALEHGCPPGRNCPLDGCFAEISGVTEESTLSELAAAEARHKAL</sequence>
<name>A0A6C2D4I1_9RHOO</name>